<reference evidence="1 2" key="1">
    <citation type="submission" date="2016-11" db="EMBL/GenBank/DDBJ databases">
        <authorList>
            <person name="Jaros S."/>
            <person name="Januszkiewicz K."/>
            <person name="Wedrychowicz H."/>
        </authorList>
    </citation>
    <scope>NUCLEOTIDE SEQUENCE [LARGE SCALE GENOMIC DNA]</scope>
    <source>
        <strain evidence="1">NVI 5450</strain>
    </source>
</reference>
<name>A0A1L0B773_9GAMM</name>
<dbReference type="AlphaFoldDB" id="A0A1L0B773"/>
<dbReference type="RefSeq" id="WP_075518208.1">
    <property type="nucleotide sequence ID" value="NZ_FPLD01000054.1"/>
</dbReference>
<dbReference type="Pfam" id="PF06293">
    <property type="entry name" value="Kdo"/>
    <property type="match status" value="1"/>
</dbReference>
<dbReference type="InterPro" id="IPR011009">
    <property type="entry name" value="Kinase-like_dom_sf"/>
</dbReference>
<organism evidence="1 2">
    <name type="scientific">Moritella viscosa</name>
    <dbReference type="NCBI Taxonomy" id="80854"/>
    <lineage>
        <taxon>Bacteria</taxon>
        <taxon>Pseudomonadati</taxon>
        <taxon>Pseudomonadota</taxon>
        <taxon>Gammaproteobacteria</taxon>
        <taxon>Alteromonadales</taxon>
        <taxon>Moritellaceae</taxon>
        <taxon>Moritella</taxon>
    </lineage>
</organism>
<dbReference type="EMBL" id="FPLD01000054">
    <property type="protein sequence ID" value="SGY97612.1"/>
    <property type="molecule type" value="Genomic_DNA"/>
</dbReference>
<dbReference type="GO" id="GO:0008168">
    <property type="term" value="F:methyltransferase activity"/>
    <property type="evidence" value="ECO:0007669"/>
    <property type="project" value="UniProtKB-KW"/>
</dbReference>
<dbReference type="GO" id="GO:0032259">
    <property type="term" value="P:methylation"/>
    <property type="evidence" value="ECO:0007669"/>
    <property type="project" value="UniProtKB-KW"/>
</dbReference>
<sequence length="198" mass="23585">MITDITIDGIKEKCFILNNKKTMPLNIKTIDLHLSEKVQFSSIIKTNEEKNLFMKITTTKYGNTNSKLKFFFREIIAERLFLNIKTIREFRNIKKLHKIGINTPKVYGAGFFITNIRKYSGVIIYERIHNQVTAKEYMLRDESEENKTILLENIYCDYRKMSNKGIHFYDFHLSNVLVDTETLDIYWIDPTLRRISYF</sequence>
<protein>
    <submittedName>
        <fullName evidence="1">Ribosomal RNA large subunit methyltransferase L-23S rRNA m2G2445 methyltransferase-rRNA (Guanine-N(2)-)-methyltransferase rlmL</fullName>
    </submittedName>
</protein>
<dbReference type="SUPFAM" id="SSF56112">
    <property type="entry name" value="Protein kinase-like (PK-like)"/>
    <property type="match status" value="1"/>
</dbReference>
<keyword evidence="1" id="KW-0808">Transferase</keyword>
<dbReference type="Proteomes" id="UP000183794">
    <property type="component" value="Unassembled WGS sequence"/>
</dbReference>
<gene>
    <name evidence="1" type="ORF">NVI5450_1972</name>
</gene>
<keyword evidence="1" id="KW-0489">Methyltransferase</keyword>
<dbReference type="OrthoDB" id="5584901at2"/>
<evidence type="ECO:0000313" key="2">
    <source>
        <dbReference type="Proteomes" id="UP000183794"/>
    </source>
</evidence>
<evidence type="ECO:0000313" key="1">
    <source>
        <dbReference type="EMBL" id="SGY97612.1"/>
    </source>
</evidence>
<proteinExistence type="predicted"/>
<accession>A0A1L0B773</accession>